<gene>
    <name evidence="5" type="ORF">SAMN04489708_12949</name>
</gene>
<sequence>MIPAHPQEKKLPMSNSTRIPAIPAPAFSSIQVPDLVGVVEAQLQDAILSGRIAPGERIVEAELARQMGVSRAPVREAARRLESLGLLVSRPRHGFAVRTVSAKQVRDLYDVRIQLELLGAALACQHASDADLARLDARVDDMVARAETLPSAERVALDLDFHFAISALSGNHYLHRLFDNMQTEVRMFLALSEGSYGDLKQLAETHRPIAHALARRDVDAVQHALRFHLEDAKAHASSLFKT</sequence>
<dbReference type="SUPFAM" id="SSF46785">
    <property type="entry name" value="Winged helix' DNA-binding domain"/>
    <property type="match status" value="1"/>
</dbReference>
<dbReference type="PANTHER" id="PTHR43537:SF5">
    <property type="entry name" value="UXU OPERON TRANSCRIPTIONAL REGULATOR"/>
    <property type="match status" value="1"/>
</dbReference>
<dbReference type="InterPro" id="IPR000485">
    <property type="entry name" value="AsnC-type_HTH_dom"/>
</dbReference>
<evidence type="ECO:0000313" key="5">
    <source>
        <dbReference type="EMBL" id="SDP82652.1"/>
    </source>
</evidence>
<dbReference type="InterPro" id="IPR000524">
    <property type="entry name" value="Tscrpt_reg_HTH_GntR"/>
</dbReference>
<dbReference type="Gene3D" id="1.20.120.530">
    <property type="entry name" value="GntR ligand-binding domain-like"/>
    <property type="match status" value="1"/>
</dbReference>
<organism evidence="5 6">
    <name type="scientific">Paracidovorax cattleyae</name>
    <dbReference type="NCBI Taxonomy" id="80868"/>
    <lineage>
        <taxon>Bacteria</taxon>
        <taxon>Pseudomonadati</taxon>
        <taxon>Pseudomonadota</taxon>
        <taxon>Betaproteobacteria</taxon>
        <taxon>Burkholderiales</taxon>
        <taxon>Comamonadaceae</taxon>
        <taxon>Paracidovorax</taxon>
    </lineage>
</organism>
<dbReference type="PRINTS" id="PR00033">
    <property type="entry name" value="HTHASNC"/>
</dbReference>
<dbReference type="PANTHER" id="PTHR43537">
    <property type="entry name" value="TRANSCRIPTIONAL REGULATOR, GNTR FAMILY"/>
    <property type="match status" value="1"/>
</dbReference>
<dbReference type="Pfam" id="PF07729">
    <property type="entry name" value="FCD"/>
    <property type="match status" value="1"/>
</dbReference>
<evidence type="ECO:0000256" key="2">
    <source>
        <dbReference type="ARBA" id="ARBA00023125"/>
    </source>
</evidence>
<dbReference type="Pfam" id="PF00392">
    <property type="entry name" value="GntR"/>
    <property type="match status" value="1"/>
</dbReference>
<protein>
    <submittedName>
        <fullName evidence="5">DNA-binding transcriptional regulator, GntR family</fullName>
    </submittedName>
</protein>
<dbReference type="InterPro" id="IPR011711">
    <property type="entry name" value="GntR_C"/>
</dbReference>
<evidence type="ECO:0000259" key="4">
    <source>
        <dbReference type="PROSITE" id="PS50949"/>
    </source>
</evidence>
<dbReference type="AlphaFoldDB" id="A0A1H0VVQ0"/>
<dbReference type="CDD" id="cd07377">
    <property type="entry name" value="WHTH_GntR"/>
    <property type="match status" value="1"/>
</dbReference>
<dbReference type="EMBL" id="FNJL01000029">
    <property type="protein sequence ID" value="SDP82652.1"/>
    <property type="molecule type" value="Genomic_DNA"/>
</dbReference>
<dbReference type="SMART" id="SM00895">
    <property type="entry name" value="FCD"/>
    <property type="match status" value="1"/>
</dbReference>
<dbReference type="SMART" id="SM00345">
    <property type="entry name" value="HTH_GNTR"/>
    <property type="match status" value="1"/>
</dbReference>
<keyword evidence="6" id="KW-1185">Reference proteome</keyword>
<keyword evidence="1" id="KW-0805">Transcription regulation</keyword>
<dbReference type="Proteomes" id="UP000199317">
    <property type="component" value="Unassembled WGS sequence"/>
</dbReference>
<dbReference type="PRINTS" id="PR00035">
    <property type="entry name" value="HTHGNTR"/>
</dbReference>
<dbReference type="GO" id="GO:0003700">
    <property type="term" value="F:DNA-binding transcription factor activity"/>
    <property type="evidence" value="ECO:0007669"/>
    <property type="project" value="InterPro"/>
</dbReference>
<dbReference type="Gene3D" id="1.10.10.10">
    <property type="entry name" value="Winged helix-like DNA-binding domain superfamily/Winged helix DNA-binding domain"/>
    <property type="match status" value="1"/>
</dbReference>
<dbReference type="InterPro" id="IPR036390">
    <property type="entry name" value="WH_DNA-bd_sf"/>
</dbReference>
<name>A0A1H0VVQ0_9BURK</name>
<keyword evidence="3" id="KW-0804">Transcription</keyword>
<dbReference type="InterPro" id="IPR036388">
    <property type="entry name" value="WH-like_DNA-bd_sf"/>
</dbReference>
<evidence type="ECO:0000256" key="1">
    <source>
        <dbReference type="ARBA" id="ARBA00023015"/>
    </source>
</evidence>
<evidence type="ECO:0000313" key="6">
    <source>
        <dbReference type="Proteomes" id="UP000199317"/>
    </source>
</evidence>
<accession>A0A1H0VVQ0</accession>
<keyword evidence="2 5" id="KW-0238">DNA-binding</keyword>
<feature type="domain" description="HTH gntR-type" evidence="4">
    <location>
        <begin position="33"/>
        <end position="100"/>
    </location>
</feature>
<dbReference type="PROSITE" id="PS50949">
    <property type="entry name" value="HTH_GNTR"/>
    <property type="match status" value="1"/>
</dbReference>
<dbReference type="InterPro" id="IPR008920">
    <property type="entry name" value="TF_FadR/GntR_C"/>
</dbReference>
<dbReference type="SUPFAM" id="SSF48008">
    <property type="entry name" value="GntR ligand-binding domain-like"/>
    <property type="match status" value="1"/>
</dbReference>
<evidence type="ECO:0000256" key="3">
    <source>
        <dbReference type="ARBA" id="ARBA00023163"/>
    </source>
</evidence>
<proteinExistence type="predicted"/>
<dbReference type="GO" id="GO:0043565">
    <property type="term" value="F:sequence-specific DNA binding"/>
    <property type="evidence" value="ECO:0007669"/>
    <property type="project" value="InterPro"/>
</dbReference>
<reference evidence="6" key="1">
    <citation type="submission" date="2016-10" db="EMBL/GenBank/DDBJ databases">
        <authorList>
            <person name="Varghese N."/>
            <person name="Submissions S."/>
        </authorList>
    </citation>
    <scope>NUCLEOTIDE SEQUENCE [LARGE SCALE GENOMIC DNA]</scope>
    <source>
        <strain evidence="6">DSM 17101</strain>
    </source>
</reference>